<protein>
    <submittedName>
        <fullName evidence="3">Uncharacterized protein</fullName>
    </submittedName>
</protein>
<reference evidence="3" key="1">
    <citation type="journal article" date="2020" name="Stud. Mycol.">
        <title>101 Dothideomycetes genomes: a test case for predicting lifestyles and emergence of pathogens.</title>
        <authorList>
            <person name="Haridas S."/>
            <person name="Albert R."/>
            <person name="Binder M."/>
            <person name="Bloem J."/>
            <person name="Labutti K."/>
            <person name="Salamov A."/>
            <person name="Andreopoulos B."/>
            <person name="Baker S."/>
            <person name="Barry K."/>
            <person name="Bills G."/>
            <person name="Bluhm B."/>
            <person name="Cannon C."/>
            <person name="Castanera R."/>
            <person name="Culley D."/>
            <person name="Daum C."/>
            <person name="Ezra D."/>
            <person name="Gonzalez J."/>
            <person name="Henrissat B."/>
            <person name="Kuo A."/>
            <person name="Liang C."/>
            <person name="Lipzen A."/>
            <person name="Lutzoni F."/>
            <person name="Magnuson J."/>
            <person name="Mondo S."/>
            <person name="Nolan M."/>
            <person name="Ohm R."/>
            <person name="Pangilinan J."/>
            <person name="Park H.-J."/>
            <person name="Ramirez L."/>
            <person name="Alfaro M."/>
            <person name="Sun H."/>
            <person name="Tritt A."/>
            <person name="Yoshinaga Y."/>
            <person name="Zwiers L.-H."/>
            <person name="Turgeon B."/>
            <person name="Goodwin S."/>
            <person name="Spatafora J."/>
            <person name="Crous P."/>
            <person name="Grigoriev I."/>
        </authorList>
    </citation>
    <scope>NUCLEOTIDE SEQUENCE</scope>
    <source>
        <strain evidence="3">CBS 207.26</strain>
    </source>
</reference>
<dbReference type="Proteomes" id="UP000800200">
    <property type="component" value="Unassembled WGS sequence"/>
</dbReference>
<evidence type="ECO:0000313" key="4">
    <source>
        <dbReference type="Proteomes" id="UP000800200"/>
    </source>
</evidence>
<name>A0A6A6EWM2_9PEZI</name>
<keyword evidence="2" id="KW-1133">Transmembrane helix</keyword>
<gene>
    <name evidence="3" type="ORF">K469DRAFT_129010</name>
</gene>
<proteinExistence type="predicted"/>
<sequence length="179" mass="19784">MMENEFQEPYRDSPTPSRTPSPAAAAKMSSTKPLPSIPTDNSAPQEESYRDEPSPLGESPMAAPRPQRHRTSSDQNRPVHYPPYTDDDDVPLAHLYPCPTEAPPAYNVAVRQSYRETLISHIPSGFGVTIDEEAGVEQPRADDVRFSVERVVAKIIVAALLVLVTVILIWQALAIKKLL</sequence>
<keyword evidence="2" id="KW-0472">Membrane</keyword>
<feature type="transmembrane region" description="Helical" evidence="2">
    <location>
        <begin position="151"/>
        <end position="173"/>
    </location>
</feature>
<evidence type="ECO:0000313" key="3">
    <source>
        <dbReference type="EMBL" id="KAF2194510.1"/>
    </source>
</evidence>
<accession>A0A6A6EWM2</accession>
<evidence type="ECO:0000256" key="2">
    <source>
        <dbReference type="SAM" id="Phobius"/>
    </source>
</evidence>
<organism evidence="3 4">
    <name type="scientific">Zopfia rhizophila CBS 207.26</name>
    <dbReference type="NCBI Taxonomy" id="1314779"/>
    <lineage>
        <taxon>Eukaryota</taxon>
        <taxon>Fungi</taxon>
        <taxon>Dikarya</taxon>
        <taxon>Ascomycota</taxon>
        <taxon>Pezizomycotina</taxon>
        <taxon>Dothideomycetes</taxon>
        <taxon>Dothideomycetes incertae sedis</taxon>
        <taxon>Zopfiaceae</taxon>
        <taxon>Zopfia</taxon>
    </lineage>
</organism>
<keyword evidence="2" id="KW-0812">Transmembrane</keyword>
<feature type="compositionally biased region" description="Polar residues" evidence="1">
    <location>
        <begin position="28"/>
        <end position="45"/>
    </location>
</feature>
<keyword evidence="4" id="KW-1185">Reference proteome</keyword>
<dbReference type="EMBL" id="ML994611">
    <property type="protein sequence ID" value="KAF2194510.1"/>
    <property type="molecule type" value="Genomic_DNA"/>
</dbReference>
<evidence type="ECO:0000256" key="1">
    <source>
        <dbReference type="SAM" id="MobiDB-lite"/>
    </source>
</evidence>
<dbReference type="AlphaFoldDB" id="A0A6A6EWM2"/>
<feature type="region of interest" description="Disordered" evidence="1">
    <location>
        <begin position="1"/>
        <end position="90"/>
    </location>
</feature>
<feature type="compositionally biased region" description="Low complexity" evidence="1">
    <location>
        <begin position="13"/>
        <end position="26"/>
    </location>
</feature>
<dbReference type="OrthoDB" id="3687473at2759"/>